<accession>A0A1X1UUK3</accession>
<reference evidence="1 2" key="1">
    <citation type="submission" date="2016-01" db="EMBL/GenBank/DDBJ databases">
        <title>The new phylogeny of the genus Mycobacterium.</title>
        <authorList>
            <person name="Tarcisio F."/>
            <person name="Conor M."/>
            <person name="Antonella G."/>
            <person name="Elisabetta G."/>
            <person name="Giulia F.S."/>
            <person name="Sara T."/>
            <person name="Anna F."/>
            <person name="Clotilde B."/>
            <person name="Roberto B."/>
            <person name="Veronica D.S."/>
            <person name="Fabio R."/>
            <person name="Monica P."/>
            <person name="Olivier J."/>
            <person name="Enrico T."/>
            <person name="Nicola S."/>
        </authorList>
    </citation>
    <scope>NUCLEOTIDE SEQUENCE [LARGE SCALE GENOMIC DNA]</scope>
    <source>
        <strain evidence="1 2">DSM 45731</strain>
    </source>
</reference>
<protein>
    <submittedName>
        <fullName evidence="1">Thiocyanate hydrolase</fullName>
    </submittedName>
</protein>
<dbReference type="EMBL" id="LQOW01000020">
    <property type="protein sequence ID" value="ORV60514.1"/>
    <property type="molecule type" value="Genomic_DNA"/>
</dbReference>
<dbReference type="InterPro" id="IPR042262">
    <property type="entry name" value="CN_hydtase_beta_C"/>
</dbReference>
<dbReference type="InterPro" id="IPR008990">
    <property type="entry name" value="Elect_transpt_acc-like_dom_sf"/>
</dbReference>
<gene>
    <name evidence="1" type="ORF">AWC06_14405</name>
</gene>
<dbReference type="Proteomes" id="UP000194000">
    <property type="component" value="Unassembled WGS sequence"/>
</dbReference>
<keyword evidence="1" id="KW-0378">Hydrolase</keyword>
<dbReference type="RefSeq" id="WP_085196980.1">
    <property type="nucleotide sequence ID" value="NZ_JACKVI010000004.1"/>
</dbReference>
<evidence type="ECO:0000313" key="2">
    <source>
        <dbReference type="Proteomes" id="UP000194000"/>
    </source>
</evidence>
<dbReference type="AlphaFoldDB" id="A0A1X1UUK3"/>
<dbReference type="SUPFAM" id="SSF50090">
    <property type="entry name" value="Electron transport accessory proteins"/>
    <property type="match status" value="1"/>
</dbReference>
<organism evidence="1 2">
    <name type="scientific">Mycobacterium fragae</name>
    <dbReference type="NCBI Taxonomy" id="1260918"/>
    <lineage>
        <taxon>Bacteria</taxon>
        <taxon>Bacillati</taxon>
        <taxon>Actinomycetota</taxon>
        <taxon>Actinomycetes</taxon>
        <taxon>Mycobacteriales</taxon>
        <taxon>Mycobacteriaceae</taxon>
        <taxon>Mycobacterium</taxon>
    </lineage>
</organism>
<keyword evidence="2" id="KW-1185">Reference proteome</keyword>
<dbReference type="STRING" id="1260918.AWC06_14405"/>
<dbReference type="GO" id="GO:0016787">
    <property type="term" value="F:hydrolase activity"/>
    <property type="evidence" value="ECO:0007669"/>
    <property type="project" value="UniProtKB-KW"/>
</dbReference>
<dbReference type="Gene3D" id="1.10.472.20">
    <property type="entry name" value="Nitrile hydratase, beta subunit"/>
    <property type="match status" value="1"/>
</dbReference>
<sequence>MNTPAESRPTGITDIAPLRRIVQRNQVWTRMAAKYGVDNPVPPWKSSLDGMCDALDHSACGTTVLGCAQRRREEDRLSATVYAEVPYPENQLVSLAHSLVVGGVIDETELQKRIASVRARLET</sequence>
<evidence type="ECO:0000313" key="1">
    <source>
        <dbReference type="EMBL" id="ORV60514.1"/>
    </source>
</evidence>
<name>A0A1X1UUK3_9MYCO</name>
<dbReference type="OrthoDB" id="4549353at2"/>
<comment type="caution">
    <text evidence="1">The sequence shown here is derived from an EMBL/GenBank/DDBJ whole genome shotgun (WGS) entry which is preliminary data.</text>
</comment>
<proteinExistence type="predicted"/>